<dbReference type="EMBL" id="QOVW01000074">
    <property type="protein sequence ID" value="RDB35830.1"/>
    <property type="molecule type" value="Genomic_DNA"/>
</dbReference>
<dbReference type="Gene3D" id="3.40.1110.10">
    <property type="entry name" value="Calcium-transporting ATPase, cytoplasmic domain N"/>
    <property type="match status" value="1"/>
</dbReference>
<reference evidence="13" key="1">
    <citation type="submission" date="2018-04" db="EMBL/GenBank/DDBJ databases">
        <title>Draft genome sequence of the Candidatus Spirobacillus cienkowskii, a pathogen of freshwater Daphnia species, reconstructed from hemolymph metagenomic reads.</title>
        <authorList>
            <person name="Bresciani L."/>
            <person name="Lemos L.N."/>
            <person name="Wale N."/>
            <person name="Lin J.Y."/>
            <person name="Fernandes G.R."/>
            <person name="Duffy M.A."/>
            <person name="Rodrigues J.M."/>
        </authorList>
    </citation>
    <scope>NUCLEOTIDE SEQUENCE [LARGE SCALE GENOMIC DNA]</scope>
    <source>
        <strain evidence="13">Binning01</strain>
    </source>
</reference>
<feature type="transmembrane region" description="Helical" evidence="11">
    <location>
        <begin position="411"/>
        <end position="434"/>
    </location>
</feature>
<feature type="transmembrane region" description="Helical" evidence="11">
    <location>
        <begin position="127"/>
        <end position="150"/>
    </location>
</feature>
<dbReference type="InterPro" id="IPR008250">
    <property type="entry name" value="ATPase_P-typ_transduc_dom_A_sf"/>
</dbReference>
<evidence type="ECO:0000313" key="13">
    <source>
        <dbReference type="EMBL" id="RDB35830.1"/>
    </source>
</evidence>
<dbReference type="Pfam" id="PF00122">
    <property type="entry name" value="E1-E2_ATPase"/>
    <property type="match status" value="1"/>
</dbReference>
<dbReference type="GO" id="GO:0043682">
    <property type="term" value="F:P-type divalent copper transporter activity"/>
    <property type="evidence" value="ECO:0007669"/>
    <property type="project" value="TreeGrafter"/>
</dbReference>
<accession>A0A369KR18</accession>
<keyword evidence="5 11" id="KW-0479">Metal-binding</keyword>
<organism evidence="13 14">
    <name type="scientific">Spirobacillus cienkowskii</name>
    <dbReference type="NCBI Taxonomy" id="495820"/>
    <lineage>
        <taxon>Bacteria</taxon>
        <taxon>Pseudomonadati</taxon>
        <taxon>Bdellovibrionota</taxon>
        <taxon>Oligoflexia</taxon>
        <taxon>Silvanigrellales</taxon>
        <taxon>Spirobacillus</taxon>
    </lineage>
</organism>
<name>A0A369KR18_9BACT</name>
<dbReference type="InterPro" id="IPR001757">
    <property type="entry name" value="P_typ_ATPase"/>
</dbReference>
<dbReference type="SUPFAM" id="SSF47240">
    <property type="entry name" value="Ferritin-like"/>
    <property type="match status" value="1"/>
</dbReference>
<evidence type="ECO:0000256" key="2">
    <source>
        <dbReference type="ARBA" id="ARBA00006024"/>
    </source>
</evidence>
<evidence type="ECO:0000256" key="10">
    <source>
        <dbReference type="ARBA" id="ARBA00023136"/>
    </source>
</evidence>
<evidence type="ECO:0000256" key="8">
    <source>
        <dbReference type="ARBA" id="ARBA00022967"/>
    </source>
</evidence>
<keyword evidence="6 11" id="KW-0547">Nucleotide-binding</keyword>
<gene>
    <name evidence="13" type="ORF">DCC88_08290</name>
</gene>
<keyword evidence="4 11" id="KW-0812">Transmembrane</keyword>
<dbReference type="SUPFAM" id="SSF56784">
    <property type="entry name" value="HAD-like"/>
    <property type="match status" value="1"/>
</dbReference>
<dbReference type="GO" id="GO:0005886">
    <property type="term" value="C:plasma membrane"/>
    <property type="evidence" value="ECO:0007669"/>
    <property type="project" value="UniProtKB-SubCell"/>
</dbReference>
<keyword evidence="7 11" id="KW-0067">ATP-binding</keyword>
<feature type="transmembrane region" description="Helical" evidence="11">
    <location>
        <begin position="156"/>
        <end position="177"/>
    </location>
</feature>
<keyword evidence="14" id="KW-1185">Reference proteome</keyword>
<dbReference type="Pfam" id="PF19335">
    <property type="entry name" value="HMBD"/>
    <property type="match status" value="1"/>
</dbReference>
<keyword evidence="9 11" id="KW-1133">Transmembrane helix</keyword>
<evidence type="ECO:0000256" key="4">
    <source>
        <dbReference type="ARBA" id="ARBA00022692"/>
    </source>
</evidence>
<evidence type="ECO:0000256" key="7">
    <source>
        <dbReference type="ARBA" id="ARBA00022840"/>
    </source>
</evidence>
<dbReference type="CDD" id="cd02094">
    <property type="entry name" value="P-type_ATPase_Cu-like"/>
    <property type="match status" value="1"/>
</dbReference>
<dbReference type="Gene3D" id="1.10.620.20">
    <property type="entry name" value="Ribonucleotide Reductase, subunit A"/>
    <property type="match status" value="1"/>
</dbReference>
<dbReference type="Gene3D" id="2.70.150.10">
    <property type="entry name" value="Calcium-transporting ATPase, cytoplasmic transduction domain A"/>
    <property type="match status" value="1"/>
</dbReference>
<dbReference type="InterPro" id="IPR023298">
    <property type="entry name" value="ATPase_P-typ_TM_dom_sf"/>
</dbReference>
<feature type="transmembrane region" description="Helical" evidence="11">
    <location>
        <begin position="228"/>
        <end position="248"/>
    </location>
</feature>
<dbReference type="InterPro" id="IPR018303">
    <property type="entry name" value="ATPase_P-typ_P_site"/>
</dbReference>
<dbReference type="NCBIfam" id="TIGR01525">
    <property type="entry name" value="ATPase-IB_hvy"/>
    <property type="match status" value="1"/>
</dbReference>
<feature type="transmembrane region" description="Helical" evidence="11">
    <location>
        <begin position="728"/>
        <end position="750"/>
    </location>
</feature>
<dbReference type="SUPFAM" id="SSF81665">
    <property type="entry name" value="Calcium ATPase, transmembrane domain M"/>
    <property type="match status" value="1"/>
</dbReference>
<dbReference type="FunFam" id="2.70.150.10:FF:000020">
    <property type="entry name" value="Copper-exporting P-type ATPase A"/>
    <property type="match status" value="1"/>
</dbReference>
<dbReference type="Proteomes" id="UP000253934">
    <property type="component" value="Unassembled WGS sequence"/>
</dbReference>
<keyword evidence="8" id="KW-1278">Translocase</keyword>
<evidence type="ECO:0000256" key="9">
    <source>
        <dbReference type="ARBA" id="ARBA00022989"/>
    </source>
</evidence>
<dbReference type="NCBIfam" id="TIGR01494">
    <property type="entry name" value="ATPase_P-type"/>
    <property type="match status" value="1"/>
</dbReference>
<dbReference type="InterPro" id="IPR009078">
    <property type="entry name" value="Ferritin-like_SF"/>
</dbReference>
<dbReference type="GO" id="GO:0055070">
    <property type="term" value="P:copper ion homeostasis"/>
    <property type="evidence" value="ECO:0007669"/>
    <property type="project" value="TreeGrafter"/>
</dbReference>
<dbReference type="PRINTS" id="PR00943">
    <property type="entry name" value="CUATPASE"/>
</dbReference>
<dbReference type="PRINTS" id="PR00119">
    <property type="entry name" value="CATATPASE"/>
</dbReference>
<dbReference type="SFLD" id="SFLDF00027">
    <property type="entry name" value="p-type_atpase"/>
    <property type="match status" value="1"/>
</dbReference>
<dbReference type="InterPro" id="IPR045800">
    <property type="entry name" value="HMBD"/>
</dbReference>
<feature type="transmembrane region" description="Helical" evidence="11">
    <location>
        <begin position="383"/>
        <end position="405"/>
    </location>
</feature>
<evidence type="ECO:0000256" key="3">
    <source>
        <dbReference type="ARBA" id="ARBA00022475"/>
    </source>
</evidence>
<protein>
    <submittedName>
        <fullName evidence="13">Heavy metal translocating P-type ATPase</fullName>
    </submittedName>
</protein>
<feature type="domain" description="TRASH" evidence="12">
    <location>
        <begin position="18"/>
        <end position="57"/>
    </location>
</feature>
<dbReference type="PROSITE" id="PS00154">
    <property type="entry name" value="ATPASE_E1_E2"/>
    <property type="match status" value="1"/>
</dbReference>
<dbReference type="SFLD" id="SFLDS00003">
    <property type="entry name" value="Haloacid_Dehalogenase"/>
    <property type="match status" value="1"/>
</dbReference>
<keyword evidence="10 11" id="KW-0472">Membrane</keyword>
<dbReference type="InterPro" id="IPR012348">
    <property type="entry name" value="RNR-like"/>
</dbReference>
<dbReference type="PANTHER" id="PTHR43520:SF8">
    <property type="entry name" value="P-TYPE CU(+) TRANSPORTER"/>
    <property type="match status" value="1"/>
</dbReference>
<dbReference type="SUPFAM" id="SSF81653">
    <property type="entry name" value="Calcium ATPase, transduction domain A"/>
    <property type="match status" value="1"/>
</dbReference>
<evidence type="ECO:0000256" key="6">
    <source>
        <dbReference type="ARBA" id="ARBA00022741"/>
    </source>
</evidence>
<dbReference type="GO" id="GO:0060003">
    <property type="term" value="P:copper ion export"/>
    <property type="evidence" value="ECO:0007669"/>
    <property type="project" value="UniProtKB-ARBA"/>
</dbReference>
<dbReference type="GO" id="GO:0005507">
    <property type="term" value="F:copper ion binding"/>
    <property type="evidence" value="ECO:0007669"/>
    <property type="project" value="TreeGrafter"/>
</dbReference>
<dbReference type="AlphaFoldDB" id="A0A369KR18"/>
<dbReference type="PANTHER" id="PTHR43520">
    <property type="entry name" value="ATP7, ISOFORM B"/>
    <property type="match status" value="1"/>
</dbReference>
<dbReference type="InterPro" id="IPR036412">
    <property type="entry name" value="HAD-like_sf"/>
</dbReference>
<dbReference type="SFLD" id="SFLDG00002">
    <property type="entry name" value="C1.7:_P-type_atpase_like"/>
    <property type="match status" value="1"/>
</dbReference>
<evidence type="ECO:0000259" key="12">
    <source>
        <dbReference type="SMART" id="SM00746"/>
    </source>
</evidence>
<dbReference type="SMART" id="SM00746">
    <property type="entry name" value="TRASH"/>
    <property type="match status" value="1"/>
</dbReference>
<evidence type="ECO:0000256" key="5">
    <source>
        <dbReference type="ARBA" id="ARBA00022723"/>
    </source>
</evidence>
<dbReference type="NCBIfam" id="TIGR01511">
    <property type="entry name" value="ATPase-IB1_Cu"/>
    <property type="match status" value="1"/>
</dbReference>
<dbReference type="Gene3D" id="3.40.50.1000">
    <property type="entry name" value="HAD superfamily/HAD-like"/>
    <property type="match status" value="1"/>
</dbReference>
<sequence length="780" mass="85205">MEENSLQNINNNLSLTQDPVCKMTVDPSNPKVGSFNYKNHKYYFCSIYCKDKFQLQPNQFLNSIESSDTKQNQHNDSLEYICPMHPEVRQIGFGSCNKCGMALEPVNIDLSNTKIEFDELQYMKQRLYVSSILCIPLLFISMGGSSLLLSIISMNYIPWIELLLATPIIFWCGWPFYIRFFESIKYKSLNMFTLIGLGVLVSYFYSIIAVIIPKIFPQIFRDPMTGMVGLYFEAASMIVTLVLLGQVLELKARKKTNSAIQSLITLAPKTALRLNKNGEHEEVSITNITIGDKIFVRPGEKIPVDGKVISGQSAIDESMITGESIPVDKSKGDIVIGATINGTGSLLIQTEKIGSQTLLSQIIQLVSEAQRSKAPIQKIADQVSAFFVPSVILVAIFTLLIWLKFGPEPSIAYGIINAVAVLIIACPCALGLATPMSIMVATGKAATFGILFKNAESIEQLRKVDTLVIDKTGTLTKGKPQLVTINSLEKNISTNELLLYAASLEQLSEHSLAQAIVNAAHEKQIKLFSTTEFKSITGKGAVAKINDHQIAIGNKALMADLSISVSDFENKIDMLRREGQTVIYVAFDNKLLGLLGVIDPIKENAHATIQELKNCGIKVIMLTGDSSKTAEHVARSVGVDQFYADLLPHQKAEIIEKIQNNGHIVAMAGDGINDAPALARADVGIAMGTGTDVAISSSDITLVKGDLTGILKARKVSVSTIKNIKQNLFFAFVYNIIGVPIAAGVLYPFWGVLLSPIFAAAAMSFSSVSVIINSLRLNRM</sequence>
<keyword evidence="3 11" id="KW-1003">Cell membrane</keyword>
<feature type="transmembrane region" description="Helical" evidence="11">
    <location>
        <begin position="189"/>
        <end position="216"/>
    </location>
</feature>
<dbReference type="InterPro" id="IPR011017">
    <property type="entry name" value="TRASH_dom"/>
</dbReference>
<comment type="caution">
    <text evidence="13">The sequence shown here is derived from an EMBL/GenBank/DDBJ whole genome shotgun (WGS) entry which is preliminary data.</text>
</comment>
<dbReference type="InterPro" id="IPR023299">
    <property type="entry name" value="ATPase_P-typ_cyto_dom_N"/>
</dbReference>
<dbReference type="Pfam" id="PF00702">
    <property type="entry name" value="Hydrolase"/>
    <property type="match status" value="1"/>
</dbReference>
<dbReference type="InterPro" id="IPR044492">
    <property type="entry name" value="P_typ_ATPase_HD_dom"/>
</dbReference>
<evidence type="ECO:0000313" key="14">
    <source>
        <dbReference type="Proteomes" id="UP000253934"/>
    </source>
</evidence>
<evidence type="ECO:0000256" key="11">
    <source>
        <dbReference type="RuleBase" id="RU362081"/>
    </source>
</evidence>
<dbReference type="GO" id="GO:0016887">
    <property type="term" value="F:ATP hydrolysis activity"/>
    <property type="evidence" value="ECO:0007669"/>
    <property type="project" value="InterPro"/>
</dbReference>
<feature type="transmembrane region" description="Helical" evidence="11">
    <location>
        <begin position="756"/>
        <end position="775"/>
    </location>
</feature>
<comment type="subcellular location">
    <subcellularLocation>
        <location evidence="1">Cell membrane</location>
        <topology evidence="1">Multi-pass membrane protein</topology>
    </subcellularLocation>
</comment>
<evidence type="ECO:0000256" key="1">
    <source>
        <dbReference type="ARBA" id="ARBA00004651"/>
    </source>
</evidence>
<dbReference type="InterPro" id="IPR023214">
    <property type="entry name" value="HAD_sf"/>
</dbReference>
<proteinExistence type="inferred from homology"/>
<comment type="similarity">
    <text evidence="2 11">Belongs to the cation transport ATPase (P-type) (TC 3.A.3) family. Type IB subfamily.</text>
</comment>
<dbReference type="InterPro" id="IPR059000">
    <property type="entry name" value="ATPase_P-type_domA"/>
</dbReference>
<dbReference type="GO" id="GO:0016491">
    <property type="term" value="F:oxidoreductase activity"/>
    <property type="evidence" value="ECO:0007669"/>
    <property type="project" value="InterPro"/>
</dbReference>
<dbReference type="InterPro" id="IPR027256">
    <property type="entry name" value="P-typ_ATPase_IB"/>
</dbReference>
<dbReference type="GO" id="GO:0005524">
    <property type="term" value="F:ATP binding"/>
    <property type="evidence" value="ECO:0007669"/>
    <property type="project" value="UniProtKB-UniRule"/>
</dbReference>